<name>A0A3P7MDL3_DIBLA</name>
<accession>A0A3P7MDL3</accession>
<dbReference type="OrthoDB" id="3249161at2759"/>
<feature type="domain" description="Peptidase S9 prolyl oligopeptidase catalytic" evidence="2">
    <location>
        <begin position="58"/>
        <end position="145"/>
    </location>
</feature>
<evidence type="ECO:0000256" key="1">
    <source>
        <dbReference type="ARBA" id="ARBA00022801"/>
    </source>
</evidence>
<reference evidence="3 4" key="1">
    <citation type="submission" date="2018-11" db="EMBL/GenBank/DDBJ databases">
        <authorList>
            <consortium name="Pathogen Informatics"/>
        </authorList>
    </citation>
    <scope>NUCLEOTIDE SEQUENCE [LARGE SCALE GENOMIC DNA]</scope>
</reference>
<dbReference type="InterPro" id="IPR029058">
    <property type="entry name" value="AB_hydrolase_fold"/>
</dbReference>
<sequence>MISLLISRNVSDPPSLLAYPPLAAIDLDWTSPLGLIVLPHGGPHSNFSTEWLGLVTAFVASGFACLLVNYRGSTAYGNNSVHCLPGQCGILDVADCVQATKEAQARLPGVPTLLMGGSHGGFLVLHLAGRYHDLYRAVVARNPGIQFVRTLRANVGARGEEMCQILGFPAESHPIESPAASKNNFIQIIEWYYKSLGLLAA</sequence>
<dbReference type="PANTHER" id="PTHR42776:SF4">
    <property type="entry name" value="ACYLAMINO-ACID-RELEASING ENZYME"/>
    <property type="match status" value="1"/>
</dbReference>
<dbReference type="Proteomes" id="UP000281553">
    <property type="component" value="Unassembled WGS sequence"/>
</dbReference>
<proteinExistence type="predicted"/>
<dbReference type="InterPro" id="IPR001375">
    <property type="entry name" value="Peptidase_S9_cat"/>
</dbReference>
<protein>
    <recommendedName>
        <fullName evidence="2">Peptidase S9 prolyl oligopeptidase catalytic domain-containing protein</fullName>
    </recommendedName>
</protein>
<dbReference type="GO" id="GO:0006508">
    <property type="term" value="P:proteolysis"/>
    <property type="evidence" value="ECO:0007669"/>
    <property type="project" value="InterPro"/>
</dbReference>
<dbReference type="Gene3D" id="3.40.50.1820">
    <property type="entry name" value="alpha/beta hydrolase"/>
    <property type="match status" value="1"/>
</dbReference>
<gene>
    <name evidence="3" type="ORF">DILT_LOCUS11802</name>
</gene>
<evidence type="ECO:0000259" key="2">
    <source>
        <dbReference type="Pfam" id="PF00326"/>
    </source>
</evidence>
<dbReference type="PANTHER" id="PTHR42776">
    <property type="entry name" value="SERINE PEPTIDASE S9 FAMILY MEMBER"/>
    <property type="match status" value="1"/>
</dbReference>
<organism evidence="3 4">
    <name type="scientific">Dibothriocephalus latus</name>
    <name type="common">Fish tapeworm</name>
    <name type="synonym">Diphyllobothrium latum</name>
    <dbReference type="NCBI Taxonomy" id="60516"/>
    <lineage>
        <taxon>Eukaryota</taxon>
        <taxon>Metazoa</taxon>
        <taxon>Spiralia</taxon>
        <taxon>Lophotrochozoa</taxon>
        <taxon>Platyhelminthes</taxon>
        <taxon>Cestoda</taxon>
        <taxon>Eucestoda</taxon>
        <taxon>Diphyllobothriidea</taxon>
        <taxon>Diphyllobothriidae</taxon>
        <taxon>Dibothriocephalus</taxon>
    </lineage>
</organism>
<dbReference type="AlphaFoldDB" id="A0A3P7MDL3"/>
<dbReference type="Pfam" id="PF00326">
    <property type="entry name" value="Peptidase_S9"/>
    <property type="match status" value="1"/>
</dbReference>
<keyword evidence="1" id="KW-0378">Hydrolase</keyword>
<keyword evidence="4" id="KW-1185">Reference proteome</keyword>
<evidence type="ECO:0000313" key="3">
    <source>
        <dbReference type="EMBL" id="VDN15971.1"/>
    </source>
</evidence>
<dbReference type="EMBL" id="UYRU01064242">
    <property type="protein sequence ID" value="VDN15971.1"/>
    <property type="molecule type" value="Genomic_DNA"/>
</dbReference>
<dbReference type="SUPFAM" id="SSF53474">
    <property type="entry name" value="alpha/beta-Hydrolases"/>
    <property type="match status" value="1"/>
</dbReference>
<dbReference type="GO" id="GO:0004252">
    <property type="term" value="F:serine-type endopeptidase activity"/>
    <property type="evidence" value="ECO:0007669"/>
    <property type="project" value="TreeGrafter"/>
</dbReference>
<evidence type="ECO:0000313" key="4">
    <source>
        <dbReference type="Proteomes" id="UP000281553"/>
    </source>
</evidence>